<accession>A0A8C0XFQ4</accession>
<protein>
    <submittedName>
        <fullName evidence="2">Uncharacterized protein</fullName>
    </submittedName>
</protein>
<organism evidence="2">
    <name type="scientific">Castor canadensis</name>
    <name type="common">American beaver</name>
    <dbReference type="NCBI Taxonomy" id="51338"/>
    <lineage>
        <taxon>Eukaryota</taxon>
        <taxon>Metazoa</taxon>
        <taxon>Chordata</taxon>
        <taxon>Craniata</taxon>
        <taxon>Vertebrata</taxon>
        <taxon>Euteleostomi</taxon>
        <taxon>Mammalia</taxon>
        <taxon>Eutheria</taxon>
        <taxon>Euarchontoglires</taxon>
        <taxon>Glires</taxon>
        <taxon>Rodentia</taxon>
        <taxon>Castorimorpha</taxon>
        <taxon>Castoridae</taxon>
        <taxon>Castor</taxon>
    </lineage>
</organism>
<reference evidence="2" key="1">
    <citation type="submission" date="2023-09" db="UniProtKB">
        <authorList>
            <consortium name="Ensembl"/>
        </authorList>
    </citation>
    <scope>IDENTIFICATION</scope>
</reference>
<sequence>DCLPSKNEPLPKKPSAFRGLPMGTHQASSNTHLPQMPATPRSSELDDINGLTFSREVLYHLNHSSSPQTVFFGKGYAFI</sequence>
<name>A0A8C0XFQ4_CASCN</name>
<evidence type="ECO:0000313" key="2">
    <source>
        <dbReference type="Ensembl" id="ENSCCNP00000025644.1"/>
    </source>
</evidence>
<evidence type="ECO:0000256" key="1">
    <source>
        <dbReference type="SAM" id="MobiDB-lite"/>
    </source>
</evidence>
<feature type="region of interest" description="Disordered" evidence="1">
    <location>
        <begin position="1"/>
        <end position="45"/>
    </location>
</feature>
<dbReference type="Ensembl" id="ENSCCNT00000032591.1">
    <property type="protein sequence ID" value="ENSCCNP00000025644.1"/>
    <property type="gene ID" value="ENSCCNG00000024977.1"/>
</dbReference>
<dbReference type="AlphaFoldDB" id="A0A8C0XFQ4"/>
<proteinExistence type="predicted"/>